<dbReference type="PANTHER" id="PTHR46008:SF2">
    <property type="entry name" value="LEAF RUST 10 DISEASE-RESISTANCE LOCUS RECEPTOR-LIKE PROTEIN KINASE-LIKE 1.4"/>
    <property type="match status" value="1"/>
</dbReference>
<dbReference type="InterPro" id="IPR011009">
    <property type="entry name" value="Kinase-like_dom_sf"/>
</dbReference>
<evidence type="ECO:0000256" key="3">
    <source>
        <dbReference type="ARBA" id="ARBA00023180"/>
    </source>
</evidence>
<dbReference type="AlphaFoldDB" id="A0A7J6V2E8"/>
<keyword evidence="9" id="KW-1185">Reference proteome</keyword>
<comment type="caution">
    <text evidence="8">The sequence shown here is derived from an EMBL/GenBank/DDBJ whole genome shotgun (WGS) entry which is preliminary data.</text>
</comment>
<keyword evidence="1 4" id="KW-0547">Nucleotide-binding</keyword>
<evidence type="ECO:0000256" key="4">
    <source>
        <dbReference type="PROSITE-ProRule" id="PRU10141"/>
    </source>
</evidence>
<sequence length="521" mass="58841">MKIAVLLFLFFLFSFYHLTQSANTTNSTYYYNQCAPTTCGSSILKWPFGLNQICSGAYLTTSCEENTVYLTDEENPSIKYQIFQNLTNEVYSNRSVRIVDTSLFGCGPIPEFQGKTANSGFEAQKWLLLGSFPYNAGEFRTGTFFNCSKEPSNDTLARMMKAPCLECGETSNLCYFYDGYIDHIDSCRSFRVTIPVKQFGNFSGVGTLRRVLQQGFQVEWDGDCNICMERDVGRCGYVNQERKRGDEYCFCRDGIHRDNCTDGVIVELDVVGTSPPKKHGKKQIWVILGIGMGAAVLLLCVSFIFYKRRDNKKRTPFRRHDKQVLKRYDLGGDNGTSPASIETFLHNYTLGRPTRFSYKQLKKYTNNFSYKIGQGGFGSVFKGQLPSSFTIAVKVLDVATEKRWVFNHHVMNASSGEDSGDMDNGRVDSKWHTCEGKEEKAMAMRMELVGLWCIQFEPSKRPSMRKVVDMLEGNVVIEIPSAPFDGRFPGSVLKSNVPIALQPEPTSSIEITESSEYLQGR</sequence>
<feature type="transmembrane region" description="Helical" evidence="5">
    <location>
        <begin position="284"/>
        <end position="306"/>
    </location>
</feature>
<evidence type="ECO:0000259" key="7">
    <source>
        <dbReference type="Pfam" id="PF14380"/>
    </source>
</evidence>
<keyword evidence="3" id="KW-0325">Glycoprotein</keyword>
<dbReference type="GO" id="GO:0016301">
    <property type="term" value="F:kinase activity"/>
    <property type="evidence" value="ECO:0007669"/>
    <property type="project" value="TreeGrafter"/>
</dbReference>
<evidence type="ECO:0000256" key="6">
    <source>
        <dbReference type="SAM" id="SignalP"/>
    </source>
</evidence>
<protein>
    <recommendedName>
        <fullName evidence="7">Wall-associated receptor kinase C-terminal domain-containing protein</fullName>
    </recommendedName>
</protein>
<feature type="chain" id="PRO_5029795717" description="Wall-associated receptor kinase C-terminal domain-containing protein" evidence="6">
    <location>
        <begin position="22"/>
        <end position="521"/>
    </location>
</feature>
<dbReference type="GO" id="GO:0005524">
    <property type="term" value="F:ATP binding"/>
    <property type="evidence" value="ECO:0007669"/>
    <property type="project" value="UniProtKB-UniRule"/>
</dbReference>
<keyword evidence="5" id="KW-0472">Membrane</keyword>
<evidence type="ECO:0000256" key="2">
    <source>
        <dbReference type="ARBA" id="ARBA00022840"/>
    </source>
</evidence>
<dbReference type="Pfam" id="PF14380">
    <property type="entry name" value="WAK_assoc"/>
    <property type="match status" value="1"/>
</dbReference>
<dbReference type="EMBL" id="JABWDY010039362">
    <property type="protein sequence ID" value="KAF5178971.1"/>
    <property type="molecule type" value="Genomic_DNA"/>
</dbReference>
<gene>
    <name evidence="8" type="ORF">FRX31_031445</name>
</gene>
<dbReference type="PANTHER" id="PTHR46008">
    <property type="entry name" value="LEAF RUST 10 DISEASE-RESISTANCE LOCUS RECEPTOR-LIKE PROTEIN KINASE-LIKE 1.4"/>
    <property type="match status" value="1"/>
</dbReference>
<feature type="signal peptide" evidence="6">
    <location>
        <begin position="1"/>
        <end position="21"/>
    </location>
</feature>
<dbReference type="SUPFAM" id="SSF56112">
    <property type="entry name" value="Protein kinase-like (PK-like)"/>
    <property type="match status" value="1"/>
</dbReference>
<keyword evidence="5" id="KW-0812">Transmembrane</keyword>
<dbReference type="PROSITE" id="PS00107">
    <property type="entry name" value="PROTEIN_KINASE_ATP"/>
    <property type="match status" value="1"/>
</dbReference>
<dbReference type="InterPro" id="IPR017441">
    <property type="entry name" value="Protein_kinase_ATP_BS"/>
</dbReference>
<accession>A0A7J6V2E8</accession>
<feature type="domain" description="Wall-associated receptor kinase C-terminal" evidence="7">
    <location>
        <begin position="185"/>
        <end position="254"/>
    </location>
</feature>
<dbReference type="Proteomes" id="UP000554482">
    <property type="component" value="Unassembled WGS sequence"/>
</dbReference>
<evidence type="ECO:0000256" key="1">
    <source>
        <dbReference type="ARBA" id="ARBA00022741"/>
    </source>
</evidence>
<keyword evidence="5" id="KW-1133">Transmembrane helix</keyword>
<proteinExistence type="predicted"/>
<feature type="binding site" evidence="4">
    <location>
        <position position="394"/>
    </location>
    <ligand>
        <name>ATP</name>
        <dbReference type="ChEBI" id="CHEBI:30616"/>
    </ligand>
</feature>
<dbReference type="InterPro" id="IPR032872">
    <property type="entry name" value="WAK_assoc_C"/>
</dbReference>
<keyword evidence="2 4" id="KW-0067">ATP-binding</keyword>
<dbReference type="Gene3D" id="3.30.200.20">
    <property type="entry name" value="Phosphorylase Kinase, domain 1"/>
    <property type="match status" value="1"/>
</dbReference>
<name>A0A7J6V2E8_THATH</name>
<evidence type="ECO:0000313" key="8">
    <source>
        <dbReference type="EMBL" id="KAF5178971.1"/>
    </source>
</evidence>
<reference evidence="8 9" key="1">
    <citation type="submission" date="2020-06" db="EMBL/GenBank/DDBJ databases">
        <title>Transcriptomic and genomic resources for Thalictrum thalictroides and T. hernandezii: Facilitating candidate gene discovery in an emerging model plant lineage.</title>
        <authorList>
            <person name="Arias T."/>
            <person name="Riano-Pachon D.M."/>
            <person name="Di Stilio V.S."/>
        </authorList>
    </citation>
    <scope>NUCLEOTIDE SEQUENCE [LARGE SCALE GENOMIC DNA]</scope>
    <source>
        <strain evidence="9">cv. WT478/WT964</strain>
        <tissue evidence="8">Leaves</tissue>
    </source>
</reference>
<keyword evidence="6" id="KW-0732">Signal</keyword>
<organism evidence="8 9">
    <name type="scientific">Thalictrum thalictroides</name>
    <name type="common">Rue-anemone</name>
    <name type="synonym">Anemone thalictroides</name>
    <dbReference type="NCBI Taxonomy" id="46969"/>
    <lineage>
        <taxon>Eukaryota</taxon>
        <taxon>Viridiplantae</taxon>
        <taxon>Streptophyta</taxon>
        <taxon>Embryophyta</taxon>
        <taxon>Tracheophyta</taxon>
        <taxon>Spermatophyta</taxon>
        <taxon>Magnoliopsida</taxon>
        <taxon>Ranunculales</taxon>
        <taxon>Ranunculaceae</taxon>
        <taxon>Thalictroideae</taxon>
        <taxon>Thalictrum</taxon>
    </lineage>
</organism>
<evidence type="ECO:0000256" key="5">
    <source>
        <dbReference type="SAM" id="Phobius"/>
    </source>
</evidence>
<dbReference type="OrthoDB" id="1897465at2759"/>
<evidence type="ECO:0000313" key="9">
    <source>
        <dbReference type="Proteomes" id="UP000554482"/>
    </source>
</evidence>